<name>A0ABU8XB73_9BURK</name>
<comment type="caution">
    <text evidence="2">The sequence shown here is derived from an EMBL/GenBank/DDBJ whole genome shotgun (WGS) entry which is preliminary data.</text>
</comment>
<keyword evidence="3" id="KW-1185">Reference proteome</keyword>
<dbReference type="RefSeq" id="WP_340336984.1">
    <property type="nucleotide sequence ID" value="NZ_JBBKZS010000008.1"/>
</dbReference>
<dbReference type="PROSITE" id="PS51462">
    <property type="entry name" value="NUDIX"/>
    <property type="match status" value="1"/>
</dbReference>
<sequence length="181" mass="20163">MAAPAIARQGEERPRRRTILRIGNSPRRSGRRSAGLLMYRQRAGVLEVLLVHPGGPLWARRDLGGWSIPKGEIDDPSEAPLDAARREFTEETGFAPGAHCTPLGEVRLRNGKLVMAWAFEGDVDPQALVSNTFEMEWPPRSGQRQAFAEVDRATWFTLSAARTHIHEAQVAFLDRLEAMTP</sequence>
<dbReference type="CDD" id="cd04662">
    <property type="entry name" value="NUDIX_Hydrolase"/>
    <property type="match status" value="1"/>
</dbReference>
<evidence type="ECO:0000259" key="1">
    <source>
        <dbReference type="PROSITE" id="PS51462"/>
    </source>
</evidence>
<evidence type="ECO:0000313" key="2">
    <source>
        <dbReference type="EMBL" id="MEJ8856914.1"/>
    </source>
</evidence>
<evidence type="ECO:0000313" key="3">
    <source>
        <dbReference type="Proteomes" id="UP001367030"/>
    </source>
</evidence>
<protein>
    <submittedName>
        <fullName evidence="2">NUDIX domain-containing protein</fullName>
    </submittedName>
</protein>
<proteinExistence type="predicted"/>
<gene>
    <name evidence="2" type="ORF">WKW79_20230</name>
</gene>
<dbReference type="PANTHER" id="PTHR21340">
    <property type="entry name" value="DIADENOSINE 5,5-P1,P4-TETRAPHOSPHATE PYROPHOSPHOHYDROLASE MUTT"/>
    <property type="match status" value="1"/>
</dbReference>
<dbReference type="InterPro" id="IPR000086">
    <property type="entry name" value="NUDIX_hydrolase_dom"/>
</dbReference>
<dbReference type="InterPro" id="IPR051325">
    <property type="entry name" value="Nudix_hydrolase_domain"/>
</dbReference>
<organism evidence="2 3">
    <name type="scientific">Variovorax robiniae</name>
    <dbReference type="NCBI Taxonomy" id="1836199"/>
    <lineage>
        <taxon>Bacteria</taxon>
        <taxon>Pseudomonadati</taxon>
        <taxon>Pseudomonadota</taxon>
        <taxon>Betaproteobacteria</taxon>
        <taxon>Burkholderiales</taxon>
        <taxon>Comamonadaceae</taxon>
        <taxon>Variovorax</taxon>
    </lineage>
</organism>
<accession>A0ABU8XB73</accession>
<dbReference type="Proteomes" id="UP001367030">
    <property type="component" value="Unassembled WGS sequence"/>
</dbReference>
<reference evidence="2 3" key="1">
    <citation type="submission" date="2024-03" db="EMBL/GenBank/DDBJ databases">
        <title>Novel species of the genus Variovorax.</title>
        <authorList>
            <person name="Liu Q."/>
            <person name="Xin Y.-H."/>
        </authorList>
    </citation>
    <scope>NUCLEOTIDE SEQUENCE [LARGE SCALE GENOMIC DNA]</scope>
    <source>
        <strain evidence="2 3">KACC 18901</strain>
    </source>
</reference>
<dbReference type="PANTHER" id="PTHR21340:SF7">
    <property type="entry name" value="NUDIX HYDROLASE DOMAIN-CONTAINING PROTEIN"/>
    <property type="match status" value="1"/>
</dbReference>
<feature type="domain" description="Nudix hydrolase" evidence="1">
    <location>
        <begin position="29"/>
        <end position="178"/>
    </location>
</feature>
<dbReference type="Gene3D" id="3.90.79.10">
    <property type="entry name" value="Nucleoside Triphosphate Pyrophosphohydrolase"/>
    <property type="match status" value="1"/>
</dbReference>
<dbReference type="EMBL" id="JBBKZS010000008">
    <property type="protein sequence ID" value="MEJ8856914.1"/>
    <property type="molecule type" value="Genomic_DNA"/>
</dbReference>
<dbReference type="InterPro" id="IPR015797">
    <property type="entry name" value="NUDIX_hydrolase-like_dom_sf"/>
</dbReference>
<dbReference type="Pfam" id="PF00293">
    <property type="entry name" value="NUDIX"/>
    <property type="match status" value="1"/>
</dbReference>
<dbReference type="SUPFAM" id="SSF55811">
    <property type="entry name" value="Nudix"/>
    <property type="match status" value="1"/>
</dbReference>